<reference evidence="2" key="1">
    <citation type="submission" date="2014-09" db="EMBL/GenBank/DDBJ databases">
        <authorList>
            <person name="Magalhaes I.L.F."/>
            <person name="Oliveira U."/>
            <person name="Santos F.R."/>
            <person name="Vidigal T.H.D.A."/>
            <person name="Brescovit A.D."/>
            <person name="Santos A.J."/>
        </authorList>
    </citation>
    <scope>NUCLEOTIDE SEQUENCE</scope>
    <source>
        <tissue evidence="2">Shoot tissue taken approximately 20 cm above the soil surface</tissue>
    </source>
</reference>
<reference evidence="2" key="2">
    <citation type="journal article" date="2015" name="Data Brief">
        <title>Shoot transcriptome of the giant reed, Arundo donax.</title>
        <authorList>
            <person name="Barrero R.A."/>
            <person name="Guerrero F.D."/>
            <person name="Moolhuijzen P."/>
            <person name="Goolsby J.A."/>
            <person name="Tidwell J."/>
            <person name="Bellgard S.E."/>
            <person name="Bellgard M.I."/>
        </authorList>
    </citation>
    <scope>NUCLEOTIDE SEQUENCE</scope>
    <source>
        <tissue evidence="2">Shoot tissue taken approximately 20 cm above the soil surface</tissue>
    </source>
</reference>
<dbReference type="AlphaFoldDB" id="A0A0A8ZYY2"/>
<feature type="transmembrane region" description="Helical" evidence="1">
    <location>
        <begin position="6"/>
        <end position="25"/>
    </location>
</feature>
<keyword evidence="1" id="KW-0472">Membrane</keyword>
<name>A0A0A8ZYY2_ARUDO</name>
<protein>
    <submittedName>
        <fullName evidence="2">Uncharacterized protein</fullName>
    </submittedName>
</protein>
<evidence type="ECO:0000256" key="1">
    <source>
        <dbReference type="SAM" id="Phobius"/>
    </source>
</evidence>
<evidence type="ECO:0000313" key="2">
    <source>
        <dbReference type="EMBL" id="JAD44579.1"/>
    </source>
</evidence>
<sequence length="51" mass="5995">MSDVFFLRLSYVMLILIKFKLLSFGHQSKCFCVKQQLCISLFSKLVQCRFG</sequence>
<keyword evidence="1" id="KW-1133">Transmembrane helix</keyword>
<organism evidence="2">
    <name type="scientific">Arundo donax</name>
    <name type="common">Giant reed</name>
    <name type="synonym">Donax arundinaceus</name>
    <dbReference type="NCBI Taxonomy" id="35708"/>
    <lineage>
        <taxon>Eukaryota</taxon>
        <taxon>Viridiplantae</taxon>
        <taxon>Streptophyta</taxon>
        <taxon>Embryophyta</taxon>
        <taxon>Tracheophyta</taxon>
        <taxon>Spermatophyta</taxon>
        <taxon>Magnoliopsida</taxon>
        <taxon>Liliopsida</taxon>
        <taxon>Poales</taxon>
        <taxon>Poaceae</taxon>
        <taxon>PACMAD clade</taxon>
        <taxon>Arundinoideae</taxon>
        <taxon>Arundineae</taxon>
        <taxon>Arundo</taxon>
    </lineage>
</organism>
<keyword evidence="1" id="KW-0812">Transmembrane</keyword>
<dbReference type="EMBL" id="GBRH01253316">
    <property type="protein sequence ID" value="JAD44579.1"/>
    <property type="molecule type" value="Transcribed_RNA"/>
</dbReference>
<accession>A0A0A8ZYY2</accession>
<proteinExistence type="predicted"/>